<proteinExistence type="predicted"/>
<evidence type="ECO:0000313" key="1">
    <source>
        <dbReference type="EMBL" id="KAH0810373.1"/>
    </source>
</evidence>
<organism evidence="1 2">
    <name type="scientific">Tenebrio molitor</name>
    <name type="common">Yellow mealworm beetle</name>
    <dbReference type="NCBI Taxonomy" id="7067"/>
    <lineage>
        <taxon>Eukaryota</taxon>
        <taxon>Metazoa</taxon>
        <taxon>Ecdysozoa</taxon>
        <taxon>Arthropoda</taxon>
        <taxon>Hexapoda</taxon>
        <taxon>Insecta</taxon>
        <taxon>Pterygota</taxon>
        <taxon>Neoptera</taxon>
        <taxon>Endopterygota</taxon>
        <taxon>Coleoptera</taxon>
        <taxon>Polyphaga</taxon>
        <taxon>Cucujiformia</taxon>
        <taxon>Tenebrionidae</taxon>
        <taxon>Tenebrio</taxon>
    </lineage>
</organism>
<dbReference type="EMBL" id="JABDTM020027520">
    <property type="protein sequence ID" value="KAH0810373.1"/>
    <property type="molecule type" value="Genomic_DNA"/>
</dbReference>
<evidence type="ECO:0008006" key="3">
    <source>
        <dbReference type="Google" id="ProtNLM"/>
    </source>
</evidence>
<reference evidence="1" key="2">
    <citation type="submission" date="2021-08" db="EMBL/GenBank/DDBJ databases">
        <authorList>
            <person name="Eriksson T."/>
        </authorList>
    </citation>
    <scope>NUCLEOTIDE SEQUENCE</scope>
    <source>
        <strain evidence="1">Stoneville</strain>
        <tissue evidence="1">Whole head</tissue>
    </source>
</reference>
<comment type="caution">
    <text evidence="1">The sequence shown here is derived from an EMBL/GenBank/DDBJ whole genome shotgun (WGS) entry which is preliminary data.</text>
</comment>
<dbReference type="AlphaFoldDB" id="A0A8J6H9A4"/>
<gene>
    <name evidence="1" type="ORF">GEV33_012418</name>
</gene>
<sequence>MKTTRRRVEDAMKENREDRILLGGDFNWRIGERGAKNWEEERRDGKRKSKDEMKNAEGKSLMEWIEEGEWIYLDSLGFVGFIVNLLNRPTDGALVSVRKSASEKARPKKVRHERLFLKWTAGVSCCADKDKLNPFLPLASFNYSEVGSIVALEVFTGAWTINNRRQSDLVDLWWRRRQAVDSIAAQFENIDRGHLGPLKDELPVSSRRCFRIDAIWITIADGSSKLERFLNGKTINGQYYTTLLDELKTVIQEKLPGMVKKRCYFSTTVHLFIQMQKEISVEEEVIDAVNTYFEDLEESHFREGIEKLEKRWTNIVRSGGLRLLWLDPPESPSGCSIECLLERELA</sequence>
<dbReference type="InterPro" id="IPR036691">
    <property type="entry name" value="Endo/exonu/phosph_ase_sf"/>
</dbReference>
<protein>
    <recommendedName>
        <fullName evidence="3">Endonuclease/exonuclease/phosphatase domain-containing protein</fullName>
    </recommendedName>
</protein>
<name>A0A8J6H9A4_TENMO</name>
<keyword evidence="2" id="KW-1185">Reference proteome</keyword>
<accession>A0A8J6H9A4</accession>
<dbReference type="Gene3D" id="3.60.10.10">
    <property type="entry name" value="Endonuclease/exonuclease/phosphatase"/>
    <property type="match status" value="1"/>
</dbReference>
<dbReference type="Proteomes" id="UP000719412">
    <property type="component" value="Unassembled WGS sequence"/>
</dbReference>
<evidence type="ECO:0000313" key="2">
    <source>
        <dbReference type="Proteomes" id="UP000719412"/>
    </source>
</evidence>
<reference evidence="1" key="1">
    <citation type="journal article" date="2020" name="J Insects Food Feed">
        <title>The yellow mealworm (Tenebrio molitor) genome: a resource for the emerging insects as food and feed industry.</title>
        <authorList>
            <person name="Eriksson T."/>
            <person name="Andere A."/>
            <person name="Kelstrup H."/>
            <person name="Emery V."/>
            <person name="Picard C."/>
        </authorList>
    </citation>
    <scope>NUCLEOTIDE SEQUENCE</scope>
    <source>
        <strain evidence="1">Stoneville</strain>
        <tissue evidence="1">Whole head</tissue>
    </source>
</reference>